<dbReference type="InterPro" id="IPR051680">
    <property type="entry name" value="ATP-dep_Glu-Cys_Ligase-2"/>
</dbReference>
<evidence type="ECO:0000259" key="1">
    <source>
        <dbReference type="Pfam" id="PF04168"/>
    </source>
</evidence>
<sequence>MALQGRSPSARTRTERRNVLLAGYRPLPGVHDELIGRDGQVRPQWEPFLAEWCALSPEELIQRFGLADRHVHDTGVSYRVHGDLDGQDLTAGERAWPLSHVPLVITGAEWATIAAGVAQRAHLLGTLLDDIYGPGEMIANGLLPASVVTGSADYLRPLQGAPGGGALQLYAADLGRGPDGRWWVLQDRTQAPSGTGYALENRLALSRAFPDMFRTMNIERLAAFFQGFRAGLVASSKRVEPRICLLTPGPLNESYFEQTYLARYLGFLLVEGGDLIMREGRVHVRTIAGLKRADVIWRRIDGDFADPLELNAHSALGVAGLVQAVRQGSVHIANGLGSGVVEARALMGFLPALGEKLLGEEMILPNVATWWCGQPRERAAVLDRLDEMSIAPAFRSAGGGLDTGPVVAADLPPRERDALRARIEARGMDYVGQEVVRLSTTPVFQNGHLEPRPMTLRVFAANTPDGWKVMPGGFCRISDEPDARAVSMRSGVRSSDVWVTSDAPVEQVTLLPTADRITIRRVTGTLPSRAADNLFWLGRYLERTEATLRLVRALLGRLIDADVTNPARPDTVRRLANILVAWGAAPNAKGLASKGRGPAVGKVSPALAQATAALYDAAEYGSARANVGEARRTASVIRERLSIDAWRLFGDLLRQLTLEPGRQPSEGEVYEVADRALKTLAAFSGLSQENMVRGPGWRFLDIGRRIERGIATCRFARHFAETTAPSDGLDALLDLTDSQITYRSRYMVGASLQPVLDLVMLDPYNPRSVAFQVDRLDTEIRDLPSLTEDGMLEAPRRLILKLAAECRTAEASRLDRASILLFEQLLMGVSSAIADRYFLQNSGPEGSRLTGIA</sequence>
<evidence type="ECO:0000313" key="3">
    <source>
        <dbReference type="EMBL" id="KPH81883.1"/>
    </source>
</evidence>
<feature type="domain" description="DUF403" evidence="1">
    <location>
        <begin position="526"/>
        <end position="838"/>
    </location>
</feature>
<organism evidence="3 4">
    <name type="scientific">Bosea vaviloviae</name>
    <dbReference type="NCBI Taxonomy" id="1526658"/>
    <lineage>
        <taxon>Bacteria</taxon>
        <taxon>Pseudomonadati</taxon>
        <taxon>Pseudomonadota</taxon>
        <taxon>Alphaproteobacteria</taxon>
        <taxon>Hyphomicrobiales</taxon>
        <taxon>Boseaceae</taxon>
        <taxon>Bosea</taxon>
    </lineage>
</organism>
<dbReference type="SUPFAM" id="SSF56059">
    <property type="entry name" value="Glutathione synthetase ATP-binding domain-like"/>
    <property type="match status" value="1"/>
</dbReference>
<gene>
    <name evidence="3" type="ORF">AE618_05625</name>
</gene>
<accession>A0A0N1F586</accession>
<dbReference type="InterPro" id="IPR007296">
    <property type="entry name" value="DUF403"/>
</dbReference>
<dbReference type="Proteomes" id="UP000037822">
    <property type="component" value="Unassembled WGS sequence"/>
</dbReference>
<dbReference type="Pfam" id="PF04168">
    <property type="entry name" value="Alpha-E"/>
    <property type="match status" value="1"/>
</dbReference>
<dbReference type="PANTHER" id="PTHR34595">
    <property type="entry name" value="BLR5612 PROTEIN"/>
    <property type="match status" value="1"/>
</dbReference>
<comment type="caution">
    <text evidence="3">The sequence shown here is derived from an EMBL/GenBank/DDBJ whole genome shotgun (WGS) entry which is preliminary data.</text>
</comment>
<name>A0A0N1F586_9HYPH</name>
<dbReference type="AlphaFoldDB" id="A0A0N1F586"/>
<dbReference type="OrthoDB" id="9804079at2"/>
<dbReference type="InterPro" id="IPR025841">
    <property type="entry name" value="CP_ATPgrasp_2"/>
</dbReference>
<dbReference type="EMBL" id="LGSZ01000025">
    <property type="protein sequence ID" value="KPH81883.1"/>
    <property type="molecule type" value="Genomic_DNA"/>
</dbReference>
<keyword evidence="4" id="KW-1185">Reference proteome</keyword>
<dbReference type="Pfam" id="PF14403">
    <property type="entry name" value="CP_ATPgrasp_2"/>
    <property type="match status" value="1"/>
</dbReference>
<protein>
    <submittedName>
        <fullName evidence="3">Uncharacterized protein</fullName>
    </submittedName>
</protein>
<dbReference type="PATRIC" id="fig|1526658.3.peg.5516"/>
<reference evidence="3 4" key="1">
    <citation type="submission" date="2015-07" db="EMBL/GenBank/DDBJ databases">
        <title>Whole genome sequencing of Bosea vaviloviae isolated from cave pool.</title>
        <authorList>
            <person name="Tan N.E.H."/>
            <person name="Lee Y.P."/>
            <person name="Gan H.M."/>
            <person name="Barton H."/>
            <person name="Savka M.A."/>
        </authorList>
    </citation>
    <scope>NUCLEOTIDE SEQUENCE [LARGE SCALE GENOMIC DNA]</scope>
    <source>
        <strain evidence="3 4">SD260</strain>
    </source>
</reference>
<evidence type="ECO:0000259" key="2">
    <source>
        <dbReference type="Pfam" id="PF14403"/>
    </source>
</evidence>
<dbReference type="Gene3D" id="3.40.50.11290">
    <property type="match status" value="1"/>
</dbReference>
<dbReference type="RefSeq" id="WP_054208067.1">
    <property type="nucleotide sequence ID" value="NZ_LGSZ01000025.1"/>
</dbReference>
<dbReference type="PANTHER" id="PTHR34595:SF2">
    <property type="entry name" value="BLR2978 PROTEIN"/>
    <property type="match status" value="1"/>
</dbReference>
<evidence type="ECO:0000313" key="4">
    <source>
        <dbReference type="Proteomes" id="UP000037822"/>
    </source>
</evidence>
<proteinExistence type="predicted"/>
<dbReference type="Gene3D" id="3.30.1490.270">
    <property type="match status" value="1"/>
</dbReference>
<feature type="domain" description="Circularly permuted ATP-grasp type 2" evidence="2">
    <location>
        <begin position="102"/>
        <end position="477"/>
    </location>
</feature>